<evidence type="ECO:0000256" key="3">
    <source>
        <dbReference type="SAM" id="MobiDB-lite"/>
    </source>
</evidence>
<feature type="domain" description="INO80 complex subunit F" evidence="4">
    <location>
        <begin position="19"/>
        <end position="65"/>
    </location>
</feature>
<dbReference type="Proteomes" id="UP001150904">
    <property type="component" value="Unassembled WGS sequence"/>
</dbReference>
<dbReference type="EMBL" id="JAPQKR010000005">
    <property type="protein sequence ID" value="KAJ5215622.1"/>
    <property type="molecule type" value="Genomic_DNA"/>
</dbReference>
<evidence type="ECO:0000313" key="5">
    <source>
        <dbReference type="EMBL" id="KAJ5215622.1"/>
    </source>
</evidence>
<dbReference type="AlphaFoldDB" id="A0A9W9N9A1"/>
<dbReference type="GeneID" id="83176392"/>
<gene>
    <name evidence="5" type="ORF">N7498_002029</name>
</gene>
<dbReference type="RefSeq" id="XP_058311435.1">
    <property type="nucleotide sequence ID" value="XM_058449091.1"/>
</dbReference>
<organism evidence="5 6">
    <name type="scientific">Penicillium cinerascens</name>
    <dbReference type="NCBI Taxonomy" id="70096"/>
    <lineage>
        <taxon>Eukaryota</taxon>
        <taxon>Fungi</taxon>
        <taxon>Dikarya</taxon>
        <taxon>Ascomycota</taxon>
        <taxon>Pezizomycotina</taxon>
        <taxon>Eurotiomycetes</taxon>
        <taxon>Eurotiomycetidae</taxon>
        <taxon>Eurotiales</taxon>
        <taxon>Aspergillaceae</taxon>
        <taxon>Penicillium</taxon>
    </lineage>
</organism>
<reference evidence="5" key="2">
    <citation type="journal article" date="2023" name="IMA Fungus">
        <title>Comparative genomic study of the Penicillium genus elucidates a diverse pangenome and 15 lateral gene transfer events.</title>
        <authorList>
            <person name="Petersen C."/>
            <person name="Sorensen T."/>
            <person name="Nielsen M.R."/>
            <person name="Sondergaard T.E."/>
            <person name="Sorensen J.L."/>
            <person name="Fitzpatrick D.A."/>
            <person name="Frisvad J.C."/>
            <person name="Nielsen K.L."/>
        </authorList>
    </citation>
    <scope>NUCLEOTIDE SEQUENCE</scope>
    <source>
        <strain evidence="5">IBT 15544</strain>
    </source>
</reference>
<feature type="compositionally biased region" description="Basic and acidic residues" evidence="3">
    <location>
        <begin position="223"/>
        <end position="234"/>
    </location>
</feature>
<dbReference type="GO" id="GO:0005634">
    <property type="term" value="C:nucleus"/>
    <property type="evidence" value="ECO:0007669"/>
    <property type="project" value="UniProtKB-SubCell"/>
</dbReference>
<evidence type="ECO:0000256" key="1">
    <source>
        <dbReference type="ARBA" id="ARBA00004123"/>
    </source>
</evidence>
<evidence type="ECO:0000259" key="4">
    <source>
        <dbReference type="Pfam" id="PF24245"/>
    </source>
</evidence>
<protein>
    <recommendedName>
        <fullName evidence="4">INO80 complex subunit F domain-containing protein</fullName>
    </recommendedName>
</protein>
<evidence type="ECO:0000313" key="6">
    <source>
        <dbReference type="Proteomes" id="UP001150904"/>
    </source>
</evidence>
<keyword evidence="6" id="KW-1185">Reference proteome</keyword>
<dbReference type="OrthoDB" id="10070927at2759"/>
<dbReference type="Pfam" id="PF24245">
    <property type="entry name" value="INO80F"/>
    <property type="match status" value="1"/>
</dbReference>
<feature type="compositionally biased region" description="Polar residues" evidence="3">
    <location>
        <begin position="207"/>
        <end position="218"/>
    </location>
</feature>
<evidence type="ECO:0000256" key="2">
    <source>
        <dbReference type="ARBA" id="ARBA00023242"/>
    </source>
</evidence>
<comment type="subcellular location">
    <subcellularLocation>
        <location evidence="1">Nucleus</location>
    </subcellularLocation>
</comment>
<feature type="region of interest" description="Disordered" evidence="3">
    <location>
        <begin position="97"/>
        <end position="234"/>
    </location>
</feature>
<dbReference type="InterPro" id="IPR056513">
    <property type="entry name" value="INO80F"/>
</dbReference>
<name>A0A9W9N9A1_9EURO</name>
<feature type="compositionally biased region" description="Polar residues" evidence="3">
    <location>
        <begin position="172"/>
        <end position="200"/>
    </location>
</feature>
<proteinExistence type="predicted"/>
<accession>A0A9W9N9A1</accession>
<reference evidence="5" key="1">
    <citation type="submission" date="2022-12" db="EMBL/GenBank/DDBJ databases">
        <authorList>
            <person name="Petersen C."/>
        </authorList>
    </citation>
    <scope>NUCLEOTIDE SEQUENCE</scope>
    <source>
        <strain evidence="5">IBT 15544</strain>
    </source>
</reference>
<keyword evidence="2" id="KW-0539">Nucleus</keyword>
<comment type="caution">
    <text evidence="5">The sequence shown here is derived from an EMBL/GenBank/DDBJ whole genome shotgun (WGS) entry which is preliminary data.</text>
</comment>
<sequence length="234" mass="25425">MEARPSTTSANPPSVEIAYKRKCIALKKRLAEVEAENEIMRTRNRRGWQYIQKMRLESCMLLERLAKVTGMADEAQSGSADPELRARAAAMLSNASLNGVSAPGNGTYLEDDTEGSSDEQPPTPEERPLRVKRSRKSNINLEGGEDESAAQENAPDHADRESGSLPRLAPAPSQQDLTSSFRVQTGSNGSPHEGDNTPSQDNRDGQPEQSQTEGNEGTTPMDMDTKEPKVEASG</sequence>